<dbReference type="InterPro" id="IPR036361">
    <property type="entry name" value="SAP_dom_sf"/>
</dbReference>
<keyword evidence="5" id="KW-0597">Phosphoprotein</keyword>
<evidence type="ECO:0000313" key="17">
    <source>
        <dbReference type="Ensembl" id="ENSSTUP00000008702.1"/>
    </source>
</evidence>
<evidence type="ECO:0000259" key="16">
    <source>
        <dbReference type="PROSITE" id="PS50800"/>
    </source>
</evidence>
<dbReference type="GO" id="GO:0006357">
    <property type="term" value="P:regulation of transcription by RNA polymerase II"/>
    <property type="evidence" value="ECO:0007669"/>
    <property type="project" value="TreeGrafter"/>
</dbReference>
<feature type="region of interest" description="Disordered" evidence="14">
    <location>
        <begin position="627"/>
        <end position="650"/>
    </location>
</feature>
<dbReference type="Ensembl" id="ENSSTUT00000009320.1">
    <property type="protein sequence ID" value="ENSSTUP00000008702.1"/>
    <property type="gene ID" value="ENSSTUG00000004287.1"/>
</dbReference>
<dbReference type="SUPFAM" id="SSF68906">
    <property type="entry name" value="SAP domain"/>
    <property type="match status" value="1"/>
</dbReference>
<evidence type="ECO:0000256" key="11">
    <source>
        <dbReference type="ARBA" id="ARBA00023163"/>
    </source>
</evidence>
<evidence type="ECO:0000256" key="1">
    <source>
        <dbReference type="ARBA" id="ARBA00004123"/>
    </source>
</evidence>
<dbReference type="InterPro" id="IPR051738">
    <property type="entry name" value="SAF_Modulators"/>
</dbReference>
<feature type="region of interest" description="Disordered" evidence="14">
    <location>
        <begin position="235"/>
        <end position="361"/>
    </location>
</feature>
<keyword evidence="9" id="KW-0805">Transcription regulation</keyword>
<dbReference type="PANTHER" id="PTHR15683">
    <property type="entry name" value="SCAFFOLD ATTACHMENT FACTOR B-RELATED"/>
    <property type="match status" value="1"/>
</dbReference>
<feature type="compositionally biased region" description="Basic and acidic residues" evidence="14">
    <location>
        <begin position="493"/>
        <end position="540"/>
    </location>
</feature>
<dbReference type="Gene3D" id="1.10.720.30">
    <property type="entry name" value="SAP domain"/>
    <property type="match status" value="1"/>
</dbReference>
<keyword evidence="10" id="KW-0238">DNA-binding</keyword>
<dbReference type="Gene3D" id="3.30.70.330">
    <property type="match status" value="1"/>
</dbReference>
<keyword evidence="4" id="KW-1017">Isopeptide bond</keyword>
<gene>
    <name evidence="17" type="primary">LOC115151750</name>
</gene>
<feature type="compositionally biased region" description="Basic and acidic residues" evidence="14">
    <location>
        <begin position="426"/>
        <end position="484"/>
    </location>
</feature>
<dbReference type="InterPro" id="IPR012677">
    <property type="entry name" value="Nucleotide-bd_a/b_plait_sf"/>
</dbReference>
<dbReference type="GO" id="GO:0043565">
    <property type="term" value="F:sequence-specific DNA binding"/>
    <property type="evidence" value="ECO:0007669"/>
    <property type="project" value="TreeGrafter"/>
</dbReference>
<feature type="compositionally biased region" description="Acidic residues" evidence="14">
    <location>
        <begin position="301"/>
        <end position="311"/>
    </location>
</feature>
<evidence type="ECO:0000313" key="18">
    <source>
        <dbReference type="Proteomes" id="UP000472277"/>
    </source>
</evidence>
<dbReference type="PROSITE" id="PS50800">
    <property type="entry name" value="SAP"/>
    <property type="match status" value="1"/>
</dbReference>
<reference evidence="17" key="1">
    <citation type="submission" date="2025-08" db="UniProtKB">
        <authorList>
            <consortium name="Ensembl"/>
        </authorList>
    </citation>
    <scope>IDENTIFICATION</scope>
</reference>
<sequence>MAENSSAGEAGAVEIPEGAIRKLSELRVIDLKAELKRRNLDTIGIKSTLTERLKKAIEEEGGNPDEMEVVLDGTPKKALTKRISKGKRQENDEPEDCTMEEDSGDGQDDMENMQDMDILDMNVLDEAENDNGMPGEEEYDTDEVLNEDEHDIGISGLTEPMGKAKPEKELGCLVIIKLCHSIPVKSVENEKVAGSCLSEPLNEECQEPPTEDQGTIGDTVNVAEEDDVCDTTNAEEAINVETELSTSDKDVAKLTERQMKDAENTQNVPEETVDAESTQAVSVNEQGESAVDSEMVSKAEGEEEDKTEENAAESTAVKESSSVEGDDQKKSSDEEKGSKPDSKEDKGKPSSGRNLWVSGLSSTTRATDLKTLFSKYGKVVGAKVVTNARSPGARCYGFVTMCSTEEATKCISHLHRTELHGRMISVERAKNEPAGKKPADQSGTDGRHSSDSKSDANKDEKAEGEVGKDGKRNERTVVMDKSKGEPVVSVKAKSKDRSTKSRDRKSASKEKDILSFDQIKEQRERERQRQRERDIREVERRRHSGERGSGADSRTERERIRLFREKEERERLLRKRNWLEVEKERLNFDRLEREFLERERQRVEYERRREQERIQRERDELRRQQEQLRFEQDRRPLKRPYADVDSRKDNWQDNKRLAMDDRYGGRSDFGRQERYQDFDHRDRSRYQDDSVIDRRDTSRAVVADRDSAHFSDRTERHGRDTRDTWTAAGSYDKLGDQVGRDWDSGRKIDGDRTWQTGRDGGIPGQSHIGARGGMAGRGGGYMPTGTSQSLSGALNRQNQMMQGSGMQGGGAFGRRY</sequence>
<dbReference type="SMART" id="SM00360">
    <property type="entry name" value="RRM"/>
    <property type="match status" value="1"/>
</dbReference>
<dbReference type="InterPro" id="IPR035979">
    <property type="entry name" value="RBD_domain_sf"/>
</dbReference>
<evidence type="ECO:0000256" key="4">
    <source>
        <dbReference type="ARBA" id="ARBA00022499"/>
    </source>
</evidence>
<keyword evidence="18" id="KW-1185">Reference proteome</keyword>
<dbReference type="GO" id="GO:0003723">
    <property type="term" value="F:RNA binding"/>
    <property type="evidence" value="ECO:0007669"/>
    <property type="project" value="UniProtKB-UniRule"/>
</dbReference>
<feature type="domain" description="SAP" evidence="16">
    <location>
        <begin position="23"/>
        <end position="57"/>
    </location>
</feature>
<dbReference type="AlphaFoldDB" id="A0A673WIV5"/>
<feature type="region of interest" description="Disordered" evidence="14">
    <location>
        <begin position="678"/>
        <end position="698"/>
    </location>
</feature>
<evidence type="ECO:0000256" key="10">
    <source>
        <dbReference type="ARBA" id="ARBA00023125"/>
    </source>
</evidence>
<dbReference type="InterPro" id="IPR003034">
    <property type="entry name" value="SAP_dom"/>
</dbReference>
<evidence type="ECO:0000256" key="7">
    <source>
        <dbReference type="ARBA" id="ARBA00022884"/>
    </source>
</evidence>
<dbReference type="PROSITE" id="PS50102">
    <property type="entry name" value="RRM"/>
    <property type="match status" value="1"/>
</dbReference>
<dbReference type="InterPro" id="IPR034781">
    <property type="entry name" value="SAFB1_2_RBD"/>
</dbReference>
<organism evidence="17 18">
    <name type="scientific">Salmo trutta</name>
    <name type="common">Brown trout</name>
    <dbReference type="NCBI Taxonomy" id="8032"/>
    <lineage>
        <taxon>Eukaryota</taxon>
        <taxon>Metazoa</taxon>
        <taxon>Chordata</taxon>
        <taxon>Craniata</taxon>
        <taxon>Vertebrata</taxon>
        <taxon>Euteleostomi</taxon>
        <taxon>Actinopterygii</taxon>
        <taxon>Neopterygii</taxon>
        <taxon>Teleostei</taxon>
        <taxon>Protacanthopterygii</taxon>
        <taxon>Salmoniformes</taxon>
        <taxon>Salmonidae</taxon>
        <taxon>Salmoninae</taxon>
        <taxon>Salmo</taxon>
    </lineage>
</organism>
<evidence type="ECO:0000256" key="14">
    <source>
        <dbReference type="SAM" id="MobiDB-lite"/>
    </source>
</evidence>
<feature type="region of interest" description="Disordered" evidence="14">
    <location>
        <begin position="742"/>
        <end position="768"/>
    </location>
</feature>
<dbReference type="GO" id="GO:0050684">
    <property type="term" value="P:regulation of mRNA processing"/>
    <property type="evidence" value="ECO:0007669"/>
    <property type="project" value="TreeGrafter"/>
</dbReference>
<feature type="compositionally biased region" description="Polar residues" evidence="14">
    <location>
        <begin position="264"/>
        <end position="287"/>
    </location>
</feature>
<keyword evidence="6" id="KW-0832">Ubl conjugation</keyword>
<keyword evidence="2" id="KW-0488">Methylation</keyword>
<evidence type="ECO:0000256" key="6">
    <source>
        <dbReference type="ARBA" id="ARBA00022843"/>
    </source>
</evidence>
<evidence type="ECO:0000256" key="12">
    <source>
        <dbReference type="ARBA" id="ARBA00023242"/>
    </source>
</evidence>
<evidence type="ECO:0000256" key="2">
    <source>
        <dbReference type="ARBA" id="ARBA00022481"/>
    </source>
</evidence>
<feature type="compositionally biased region" description="Acidic residues" evidence="14">
    <location>
        <begin position="92"/>
        <end position="145"/>
    </location>
</feature>
<keyword evidence="8" id="KW-0007">Acetylation</keyword>
<dbReference type="CDD" id="cd12679">
    <property type="entry name" value="RRM_SAFB1_SAFB2"/>
    <property type="match status" value="1"/>
</dbReference>
<evidence type="ECO:0000256" key="13">
    <source>
        <dbReference type="PROSITE-ProRule" id="PRU00176"/>
    </source>
</evidence>
<dbReference type="GeneTree" id="ENSGT00940000155916"/>
<accession>A0A673WIV5</accession>
<keyword evidence="7 13" id="KW-0694">RNA-binding</keyword>
<protein>
    <submittedName>
        <fullName evidence="17">Scaffold attachment factor B</fullName>
    </submittedName>
</protein>
<dbReference type="SUPFAM" id="SSF54928">
    <property type="entry name" value="RNA-binding domain, RBD"/>
    <property type="match status" value="1"/>
</dbReference>
<comment type="subcellular location">
    <subcellularLocation>
        <location evidence="1">Nucleus</location>
    </subcellularLocation>
</comment>
<dbReference type="Pfam" id="PF02037">
    <property type="entry name" value="SAP"/>
    <property type="match status" value="1"/>
</dbReference>
<dbReference type="Proteomes" id="UP000472277">
    <property type="component" value="Chromosome 17"/>
</dbReference>
<feature type="compositionally biased region" description="Basic and acidic residues" evidence="14">
    <location>
        <begin position="742"/>
        <end position="752"/>
    </location>
</feature>
<dbReference type="SMART" id="SM00513">
    <property type="entry name" value="SAP"/>
    <property type="match status" value="1"/>
</dbReference>
<feature type="compositionally biased region" description="Acidic residues" evidence="14">
    <location>
        <begin position="59"/>
        <end position="69"/>
    </location>
</feature>
<keyword evidence="3" id="KW-0678">Repressor</keyword>
<feature type="compositionally biased region" description="Basic and acidic residues" evidence="14">
    <location>
        <begin position="246"/>
        <end position="263"/>
    </location>
</feature>
<dbReference type="Pfam" id="PF00076">
    <property type="entry name" value="RRM_1"/>
    <property type="match status" value="1"/>
</dbReference>
<evidence type="ECO:0000256" key="9">
    <source>
        <dbReference type="ARBA" id="ARBA00023015"/>
    </source>
</evidence>
<evidence type="ECO:0000256" key="8">
    <source>
        <dbReference type="ARBA" id="ARBA00022990"/>
    </source>
</evidence>
<reference evidence="17" key="2">
    <citation type="submission" date="2025-09" db="UniProtKB">
        <authorList>
            <consortium name="Ensembl"/>
        </authorList>
    </citation>
    <scope>IDENTIFICATION</scope>
</reference>
<evidence type="ECO:0000256" key="5">
    <source>
        <dbReference type="ARBA" id="ARBA00022553"/>
    </source>
</evidence>
<dbReference type="InterPro" id="IPR000504">
    <property type="entry name" value="RRM_dom"/>
</dbReference>
<keyword evidence="12" id="KW-0539">Nucleus</keyword>
<name>A0A673WIV5_SALTR</name>
<keyword evidence="11" id="KW-0804">Transcription</keyword>
<feature type="region of interest" description="Disordered" evidence="14">
    <location>
        <begin position="426"/>
        <end position="559"/>
    </location>
</feature>
<evidence type="ECO:0000259" key="15">
    <source>
        <dbReference type="PROSITE" id="PS50102"/>
    </source>
</evidence>
<dbReference type="PANTHER" id="PTHR15683:SF6">
    <property type="entry name" value="SCAFFOLD ATTACHMENT FACTOR B1"/>
    <property type="match status" value="1"/>
</dbReference>
<proteinExistence type="predicted"/>
<feature type="region of interest" description="Disordered" evidence="14">
    <location>
        <begin position="59"/>
        <end position="145"/>
    </location>
</feature>
<dbReference type="GO" id="GO:0005634">
    <property type="term" value="C:nucleus"/>
    <property type="evidence" value="ECO:0007669"/>
    <property type="project" value="UniProtKB-SubCell"/>
</dbReference>
<feature type="domain" description="RRM" evidence="15">
    <location>
        <begin position="353"/>
        <end position="431"/>
    </location>
</feature>
<evidence type="ECO:0000256" key="3">
    <source>
        <dbReference type="ARBA" id="ARBA00022491"/>
    </source>
</evidence>
<feature type="compositionally biased region" description="Basic and acidic residues" evidence="14">
    <location>
        <begin position="326"/>
        <end position="348"/>
    </location>
</feature>